<reference evidence="12 13" key="1">
    <citation type="journal article" date="2011" name="Science">
        <title>The ecoresponsive genome of Daphnia pulex.</title>
        <authorList>
            <person name="Colbourne J.K."/>
            <person name="Pfrender M.E."/>
            <person name="Gilbert D."/>
            <person name="Thomas W.K."/>
            <person name="Tucker A."/>
            <person name="Oakley T.H."/>
            <person name="Tokishita S."/>
            <person name="Aerts A."/>
            <person name="Arnold G.J."/>
            <person name="Basu M.K."/>
            <person name="Bauer D.J."/>
            <person name="Caceres C.E."/>
            <person name="Carmel L."/>
            <person name="Casola C."/>
            <person name="Choi J.H."/>
            <person name="Detter J.C."/>
            <person name="Dong Q."/>
            <person name="Dusheyko S."/>
            <person name="Eads B.D."/>
            <person name="Frohlich T."/>
            <person name="Geiler-Samerotte K.A."/>
            <person name="Gerlach D."/>
            <person name="Hatcher P."/>
            <person name="Jogdeo S."/>
            <person name="Krijgsveld J."/>
            <person name="Kriventseva E.V."/>
            <person name="Kultz D."/>
            <person name="Laforsch C."/>
            <person name="Lindquist E."/>
            <person name="Lopez J."/>
            <person name="Manak J.R."/>
            <person name="Muller J."/>
            <person name="Pangilinan J."/>
            <person name="Patwardhan R.P."/>
            <person name="Pitluck S."/>
            <person name="Pritham E.J."/>
            <person name="Rechtsteiner A."/>
            <person name="Rho M."/>
            <person name="Rogozin I.B."/>
            <person name="Sakarya O."/>
            <person name="Salamov A."/>
            <person name="Schaack S."/>
            <person name="Shapiro H."/>
            <person name="Shiga Y."/>
            <person name="Skalitzky C."/>
            <person name="Smith Z."/>
            <person name="Souvorov A."/>
            <person name="Sung W."/>
            <person name="Tang Z."/>
            <person name="Tsuchiya D."/>
            <person name="Tu H."/>
            <person name="Vos H."/>
            <person name="Wang M."/>
            <person name="Wolf Y.I."/>
            <person name="Yamagata H."/>
            <person name="Yamada T."/>
            <person name="Ye Y."/>
            <person name="Shaw J.R."/>
            <person name="Andrews J."/>
            <person name="Crease T.J."/>
            <person name="Tang H."/>
            <person name="Lucas S.M."/>
            <person name="Robertson H.M."/>
            <person name="Bork P."/>
            <person name="Koonin E.V."/>
            <person name="Zdobnov E.M."/>
            <person name="Grigoriev I.V."/>
            <person name="Lynch M."/>
            <person name="Boore J.L."/>
        </authorList>
    </citation>
    <scope>NUCLEOTIDE SEQUENCE [LARGE SCALE GENOMIC DNA]</scope>
</reference>
<keyword evidence="4" id="KW-0808">Transferase</keyword>
<evidence type="ECO:0000256" key="7">
    <source>
        <dbReference type="ARBA" id="ARBA00022989"/>
    </source>
</evidence>
<dbReference type="Gene3D" id="3.90.550.50">
    <property type="match status" value="1"/>
</dbReference>
<evidence type="ECO:0000256" key="10">
    <source>
        <dbReference type="RuleBase" id="RU363063"/>
    </source>
</evidence>
<dbReference type="GO" id="GO:0000139">
    <property type="term" value="C:Golgi membrane"/>
    <property type="evidence" value="ECO:0000318"/>
    <property type="project" value="GO_Central"/>
</dbReference>
<dbReference type="Proteomes" id="UP000000305">
    <property type="component" value="Unassembled WGS sequence"/>
</dbReference>
<feature type="coiled-coil region" evidence="11">
    <location>
        <begin position="41"/>
        <end position="107"/>
    </location>
</feature>
<dbReference type="EC" id="2.4.1.-" evidence="10"/>
<dbReference type="InterPro" id="IPR002659">
    <property type="entry name" value="Glyco_trans_31"/>
</dbReference>
<organism evidence="12 13">
    <name type="scientific">Daphnia pulex</name>
    <name type="common">Water flea</name>
    <dbReference type="NCBI Taxonomy" id="6669"/>
    <lineage>
        <taxon>Eukaryota</taxon>
        <taxon>Metazoa</taxon>
        <taxon>Ecdysozoa</taxon>
        <taxon>Arthropoda</taxon>
        <taxon>Crustacea</taxon>
        <taxon>Branchiopoda</taxon>
        <taxon>Diplostraca</taxon>
        <taxon>Cladocera</taxon>
        <taxon>Anomopoda</taxon>
        <taxon>Daphniidae</taxon>
        <taxon>Daphnia</taxon>
    </lineage>
</organism>
<keyword evidence="6 10" id="KW-0735">Signal-anchor</keyword>
<sequence length="438" mass="49448">MSWNLVKTGKQLITQLVIITTGLIILAIIYQQELSLQSSKETAMEVKFSRLEKKLNDCEAENKTVASSLETESNLVRKNNETLANKIKLLEQEKNQTEQLIDRNRDKLQSNVTVIERDFFHYMAVSLRDTPYPGVENYTRYTVARLGMLPFAGIELLKPEYGPVINNVTSFRYPITVPACQIPARNNQSVFVAVISAPSNFDKRNTIRQTWRTHLNFSYHNSIMVVAGFAFILGLTDNDNTTQIKIEEESKTHGDLIQIEMSDFYRNLSLKVAGLFNWLYRHCQQIDFLFKVDDDVYVNALISPSSSGSTTGPIRAFTAIQLATCFLPEDKTETTKMLCNCPKPPEVVQGGKWNVSVEEWPWKDYPRYFFGPGVLFPGGTIFPFLASFQTTPLHPVDDLYYSGICSEKAGVKVRWSTSSNSVMAMGQPAVPDACVPLT</sequence>
<evidence type="ECO:0000256" key="1">
    <source>
        <dbReference type="ARBA" id="ARBA00004323"/>
    </source>
</evidence>
<feature type="transmembrane region" description="Helical" evidence="10">
    <location>
        <begin position="12"/>
        <end position="30"/>
    </location>
</feature>
<evidence type="ECO:0000256" key="3">
    <source>
        <dbReference type="ARBA" id="ARBA00022676"/>
    </source>
</evidence>
<accession>E9H431</accession>
<keyword evidence="5 10" id="KW-0812">Transmembrane</keyword>
<evidence type="ECO:0000256" key="9">
    <source>
        <dbReference type="ARBA" id="ARBA00023136"/>
    </source>
</evidence>
<dbReference type="InParanoid" id="E9H431"/>
<evidence type="ECO:0000256" key="5">
    <source>
        <dbReference type="ARBA" id="ARBA00022692"/>
    </source>
</evidence>
<keyword evidence="3 10" id="KW-0328">Glycosyltransferase</keyword>
<keyword evidence="13" id="KW-1185">Reference proteome</keyword>
<name>E9H431_DAPPU</name>
<dbReference type="GO" id="GO:0016757">
    <property type="term" value="F:glycosyltransferase activity"/>
    <property type="evidence" value="ECO:0000318"/>
    <property type="project" value="GO_Central"/>
</dbReference>
<dbReference type="Pfam" id="PF01762">
    <property type="entry name" value="Galactosyl_T"/>
    <property type="match status" value="1"/>
</dbReference>
<evidence type="ECO:0000256" key="8">
    <source>
        <dbReference type="ARBA" id="ARBA00023034"/>
    </source>
</evidence>
<evidence type="ECO:0000256" key="4">
    <source>
        <dbReference type="ARBA" id="ARBA00022679"/>
    </source>
</evidence>
<dbReference type="GO" id="GO:0016758">
    <property type="term" value="F:hexosyltransferase activity"/>
    <property type="evidence" value="ECO:0007669"/>
    <property type="project" value="InterPro"/>
</dbReference>
<dbReference type="GO" id="GO:0006493">
    <property type="term" value="P:protein O-linked glycosylation"/>
    <property type="evidence" value="ECO:0000318"/>
    <property type="project" value="GO_Central"/>
</dbReference>
<evidence type="ECO:0000256" key="2">
    <source>
        <dbReference type="ARBA" id="ARBA00008661"/>
    </source>
</evidence>
<keyword evidence="9 10" id="KW-0472">Membrane</keyword>
<keyword evidence="11" id="KW-0175">Coiled coil</keyword>
<evidence type="ECO:0000256" key="6">
    <source>
        <dbReference type="ARBA" id="ARBA00022968"/>
    </source>
</evidence>
<dbReference type="eggNOG" id="KOG2287">
    <property type="taxonomic scope" value="Eukaryota"/>
</dbReference>
<dbReference type="HOGENOM" id="CLU_036849_3_0_1"/>
<evidence type="ECO:0000256" key="11">
    <source>
        <dbReference type="SAM" id="Coils"/>
    </source>
</evidence>
<keyword evidence="8 10" id="KW-0333">Golgi apparatus</keyword>
<protein>
    <recommendedName>
        <fullName evidence="10">Hexosyltransferase</fullName>
        <ecNumber evidence="10">2.4.1.-</ecNumber>
    </recommendedName>
</protein>
<dbReference type="OrthoDB" id="6381420at2759"/>
<dbReference type="EMBL" id="GL732590">
    <property type="protein sequence ID" value="EFX73507.1"/>
    <property type="molecule type" value="Genomic_DNA"/>
</dbReference>
<dbReference type="PANTHER" id="PTHR11214">
    <property type="entry name" value="BETA-1,3-N-ACETYLGLUCOSAMINYLTRANSFERASE"/>
    <property type="match status" value="1"/>
</dbReference>
<comment type="similarity">
    <text evidence="2 10">Belongs to the glycosyltransferase 31 family.</text>
</comment>
<dbReference type="KEGG" id="dpx:DAPPUDRAFT_253057"/>
<proteinExistence type="inferred from homology"/>
<dbReference type="PhylomeDB" id="E9H431"/>
<evidence type="ECO:0000313" key="13">
    <source>
        <dbReference type="Proteomes" id="UP000000305"/>
    </source>
</evidence>
<dbReference type="PANTHER" id="PTHR11214:SF334">
    <property type="entry name" value="HEXOSYLTRANSFERASE"/>
    <property type="match status" value="1"/>
</dbReference>
<gene>
    <name evidence="12" type="ORF">DAPPUDRAFT_253057</name>
</gene>
<evidence type="ECO:0000313" key="12">
    <source>
        <dbReference type="EMBL" id="EFX73507.1"/>
    </source>
</evidence>
<dbReference type="AlphaFoldDB" id="E9H431"/>
<keyword evidence="7 10" id="KW-1133">Transmembrane helix</keyword>
<comment type="subcellular location">
    <subcellularLocation>
        <location evidence="1 10">Golgi apparatus membrane</location>
        <topology evidence="1 10">Single-pass type II membrane protein</topology>
    </subcellularLocation>
</comment>